<dbReference type="GO" id="GO:0005789">
    <property type="term" value="C:endoplasmic reticulum membrane"/>
    <property type="evidence" value="ECO:0007669"/>
    <property type="project" value="TreeGrafter"/>
</dbReference>
<keyword evidence="9" id="KW-1185">Reference proteome</keyword>
<dbReference type="PANTHER" id="PTHR13144">
    <property type="entry name" value="TEX261 PROTEIN"/>
    <property type="match status" value="1"/>
</dbReference>
<dbReference type="GO" id="GO:0006888">
    <property type="term" value="P:endoplasmic reticulum to Golgi vesicle-mediated transport"/>
    <property type="evidence" value="ECO:0007669"/>
    <property type="project" value="InterPro"/>
</dbReference>
<evidence type="ECO:0000256" key="5">
    <source>
        <dbReference type="ARBA" id="ARBA00022989"/>
    </source>
</evidence>
<evidence type="ECO:0000256" key="6">
    <source>
        <dbReference type="ARBA" id="ARBA00023136"/>
    </source>
</evidence>
<dbReference type="InterPro" id="IPR007277">
    <property type="entry name" value="Svp26/Tex261"/>
</dbReference>
<evidence type="ECO:0000313" key="9">
    <source>
        <dbReference type="Proteomes" id="UP000230750"/>
    </source>
</evidence>
<dbReference type="OrthoDB" id="28257at2759"/>
<feature type="transmembrane region" description="Helical" evidence="7">
    <location>
        <begin position="96"/>
        <end position="114"/>
    </location>
</feature>
<feature type="transmembrane region" description="Helical" evidence="7">
    <location>
        <begin position="126"/>
        <end position="147"/>
    </location>
</feature>
<dbReference type="GO" id="GO:0000139">
    <property type="term" value="C:Golgi membrane"/>
    <property type="evidence" value="ECO:0007669"/>
    <property type="project" value="TreeGrafter"/>
</dbReference>
<comment type="caution">
    <text evidence="8">The sequence shown here is derived from an EMBL/GenBank/DDBJ whole genome shotgun (WGS) entry which is preliminary data.</text>
</comment>
<proteinExistence type="inferred from homology"/>
<evidence type="ECO:0000256" key="7">
    <source>
        <dbReference type="SAM" id="Phobius"/>
    </source>
</evidence>
<keyword evidence="4 7" id="KW-0812">Transmembrane</keyword>
<dbReference type="Proteomes" id="UP000230750">
    <property type="component" value="Unassembled WGS sequence"/>
</dbReference>
<name>A0A2G8KNC3_STIJA</name>
<dbReference type="GO" id="GO:0097020">
    <property type="term" value="F:COPII receptor activity"/>
    <property type="evidence" value="ECO:0007669"/>
    <property type="project" value="InterPro"/>
</dbReference>
<evidence type="ECO:0000256" key="2">
    <source>
        <dbReference type="ARBA" id="ARBA00008096"/>
    </source>
</evidence>
<evidence type="ECO:0000313" key="8">
    <source>
        <dbReference type="EMBL" id="PIK49477.1"/>
    </source>
</evidence>
<feature type="transmembrane region" description="Helical" evidence="7">
    <location>
        <begin position="43"/>
        <end position="59"/>
    </location>
</feature>
<evidence type="ECO:0000256" key="1">
    <source>
        <dbReference type="ARBA" id="ARBA00004141"/>
    </source>
</evidence>
<keyword evidence="6 7" id="KW-0472">Membrane</keyword>
<evidence type="ECO:0000256" key="3">
    <source>
        <dbReference type="ARBA" id="ARBA00017877"/>
    </source>
</evidence>
<feature type="transmembrane region" description="Helical" evidence="7">
    <location>
        <begin position="65"/>
        <end position="84"/>
    </location>
</feature>
<gene>
    <name evidence="8" type="ORF">BSL78_13670</name>
</gene>
<keyword evidence="5 7" id="KW-1133">Transmembrane helix</keyword>
<sequence>MWFLFLLTWVATIVQVCFVTLALAAGLYYLAELVEEYTVISGRIIKWLHLMVAVVYVGLIIFEDFYYSVTVLGLVSVGIYSLMLKDFPFIEISSPVFITSCVLVFVNHYFAFRYFSTVWHPFSENVLRFCFFTVCLWLVPFAFFVSLSANDNVLPTLQTPAGTSHSPVCPP</sequence>
<feature type="transmembrane region" description="Helical" evidence="7">
    <location>
        <begin position="6"/>
        <end position="31"/>
    </location>
</feature>
<accession>A0A2G8KNC3</accession>
<organism evidence="8 9">
    <name type="scientific">Stichopus japonicus</name>
    <name type="common">Sea cucumber</name>
    <dbReference type="NCBI Taxonomy" id="307972"/>
    <lineage>
        <taxon>Eukaryota</taxon>
        <taxon>Metazoa</taxon>
        <taxon>Echinodermata</taxon>
        <taxon>Eleutherozoa</taxon>
        <taxon>Echinozoa</taxon>
        <taxon>Holothuroidea</taxon>
        <taxon>Aspidochirotacea</taxon>
        <taxon>Aspidochirotida</taxon>
        <taxon>Stichopodidae</taxon>
        <taxon>Apostichopus</taxon>
    </lineage>
</organism>
<dbReference type="Pfam" id="PF04148">
    <property type="entry name" value="Erv26"/>
    <property type="match status" value="1"/>
</dbReference>
<protein>
    <recommendedName>
        <fullName evidence="3">Protein TEX261</fullName>
    </recommendedName>
</protein>
<dbReference type="GO" id="GO:0030134">
    <property type="term" value="C:COPII-coated ER to Golgi transport vesicle"/>
    <property type="evidence" value="ECO:0007669"/>
    <property type="project" value="TreeGrafter"/>
</dbReference>
<dbReference type="AlphaFoldDB" id="A0A2G8KNC3"/>
<dbReference type="PANTHER" id="PTHR13144:SF0">
    <property type="entry name" value="PROTEIN TEX261"/>
    <property type="match status" value="1"/>
</dbReference>
<evidence type="ECO:0000256" key="4">
    <source>
        <dbReference type="ARBA" id="ARBA00022692"/>
    </source>
</evidence>
<dbReference type="EMBL" id="MRZV01000464">
    <property type="protein sequence ID" value="PIK49477.1"/>
    <property type="molecule type" value="Genomic_DNA"/>
</dbReference>
<reference evidence="8 9" key="1">
    <citation type="journal article" date="2017" name="PLoS Biol.">
        <title>The sea cucumber genome provides insights into morphological evolution and visceral regeneration.</title>
        <authorList>
            <person name="Zhang X."/>
            <person name="Sun L."/>
            <person name="Yuan J."/>
            <person name="Sun Y."/>
            <person name="Gao Y."/>
            <person name="Zhang L."/>
            <person name="Li S."/>
            <person name="Dai H."/>
            <person name="Hamel J.F."/>
            <person name="Liu C."/>
            <person name="Yu Y."/>
            <person name="Liu S."/>
            <person name="Lin W."/>
            <person name="Guo K."/>
            <person name="Jin S."/>
            <person name="Xu P."/>
            <person name="Storey K.B."/>
            <person name="Huan P."/>
            <person name="Zhang T."/>
            <person name="Zhou Y."/>
            <person name="Zhang J."/>
            <person name="Lin C."/>
            <person name="Li X."/>
            <person name="Xing L."/>
            <person name="Huo D."/>
            <person name="Sun M."/>
            <person name="Wang L."/>
            <person name="Mercier A."/>
            <person name="Li F."/>
            <person name="Yang H."/>
            <person name="Xiang J."/>
        </authorList>
    </citation>
    <scope>NUCLEOTIDE SEQUENCE [LARGE SCALE GENOMIC DNA]</scope>
    <source>
        <strain evidence="8">Shaxun</strain>
        <tissue evidence="8">Muscle</tissue>
    </source>
</reference>
<comment type="similarity">
    <text evidence="2">Belongs to the SVP26 family.</text>
</comment>
<comment type="subcellular location">
    <subcellularLocation>
        <location evidence="1">Membrane</location>
        <topology evidence="1">Multi-pass membrane protein</topology>
    </subcellularLocation>
</comment>
<dbReference type="STRING" id="307972.A0A2G8KNC3"/>